<dbReference type="PANTHER" id="PTHR11003">
    <property type="entry name" value="POTASSIUM CHANNEL, SUBFAMILY K"/>
    <property type="match status" value="1"/>
</dbReference>
<keyword evidence="6 10" id="KW-0472">Membrane</keyword>
<evidence type="ECO:0000256" key="7">
    <source>
        <dbReference type="ARBA" id="ARBA00023303"/>
    </source>
</evidence>
<feature type="transmembrane region" description="Helical" evidence="10">
    <location>
        <begin position="325"/>
        <end position="346"/>
    </location>
</feature>
<evidence type="ECO:0000313" key="12">
    <source>
        <dbReference type="EnsemblMetazoa" id="AAEL004478-PB"/>
    </source>
</evidence>
<dbReference type="Proteomes" id="UP000008820">
    <property type="component" value="Chromosome 3"/>
</dbReference>
<evidence type="ECO:0000259" key="11">
    <source>
        <dbReference type="Pfam" id="PF07885"/>
    </source>
</evidence>
<dbReference type="SUPFAM" id="SSF81324">
    <property type="entry name" value="Voltage-gated potassium channels"/>
    <property type="match status" value="2"/>
</dbReference>
<protein>
    <recommendedName>
        <fullName evidence="11">Potassium channel domain-containing protein</fullName>
    </recommendedName>
</protein>
<gene>
    <name evidence="12" type="primary">5564889</name>
</gene>
<proteinExistence type="inferred from homology"/>
<evidence type="ECO:0000256" key="1">
    <source>
        <dbReference type="ARBA" id="ARBA00004141"/>
    </source>
</evidence>
<dbReference type="OrthoDB" id="297496at2759"/>
<dbReference type="GO" id="GO:0022841">
    <property type="term" value="F:potassium ion leak channel activity"/>
    <property type="evidence" value="ECO:0007669"/>
    <property type="project" value="TreeGrafter"/>
</dbReference>
<dbReference type="Gene3D" id="1.10.287.70">
    <property type="match status" value="1"/>
</dbReference>
<feature type="region of interest" description="Disordered" evidence="9">
    <location>
        <begin position="1"/>
        <end position="24"/>
    </location>
</feature>
<dbReference type="GO" id="GO:0030322">
    <property type="term" value="P:stabilization of membrane potential"/>
    <property type="evidence" value="ECO:0007669"/>
    <property type="project" value="TreeGrafter"/>
</dbReference>
<organism evidence="12 13">
    <name type="scientific">Aedes aegypti</name>
    <name type="common">Yellowfever mosquito</name>
    <name type="synonym">Culex aegypti</name>
    <dbReference type="NCBI Taxonomy" id="7159"/>
    <lineage>
        <taxon>Eukaryota</taxon>
        <taxon>Metazoa</taxon>
        <taxon>Ecdysozoa</taxon>
        <taxon>Arthropoda</taxon>
        <taxon>Hexapoda</taxon>
        <taxon>Insecta</taxon>
        <taxon>Pterygota</taxon>
        <taxon>Neoptera</taxon>
        <taxon>Endopterygota</taxon>
        <taxon>Diptera</taxon>
        <taxon>Nematocera</taxon>
        <taxon>Culicoidea</taxon>
        <taxon>Culicidae</taxon>
        <taxon>Culicinae</taxon>
        <taxon>Aedini</taxon>
        <taxon>Aedes</taxon>
        <taxon>Stegomyia</taxon>
    </lineage>
</organism>
<keyword evidence="2 8" id="KW-0813">Transport</keyword>
<feature type="transmembrane region" description="Helical" evidence="10">
    <location>
        <begin position="200"/>
        <end position="219"/>
    </location>
</feature>
<accession>A0A903U001</accession>
<dbReference type="EnsemblMetazoa" id="AAEL004478-RB">
    <property type="protein sequence ID" value="AAEL004478-PB"/>
    <property type="gene ID" value="AAEL004478"/>
</dbReference>
<evidence type="ECO:0000256" key="9">
    <source>
        <dbReference type="SAM" id="MobiDB-lite"/>
    </source>
</evidence>
<dbReference type="PRINTS" id="PR01333">
    <property type="entry name" value="2POREKCHANEL"/>
</dbReference>
<feature type="transmembrane region" description="Helical" evidence="10">
    <location>
        <begin position="170"/>
        <end position="188"/>
    </location>
</feature>
<dbReference type="PANTHER" id="PTHR11003:SF325">
    <property type="entry name" value="POTASSIUM CHANNEL DOMAIN-CONTAINING PROTEIN"/>
    <property type="match status" value="1"/>
</dbReference>
<evidence type="ECO:0000256" key="8">
    <source>
        <dbReference type="RuleBase" id="RU003857"/>
    </source>
</evidence>
<keyword evidence="4 10" id="KW-1133">Transmembrane helix</keyword>
<dbReference type="AlphaFoldDB" id="A0A903U001"/>
<feature type="transmembrane region" description="Helical" evidence="10">
    <location>
        <begin position="57"/>
        <end position="78"/>
    </location>
</feature>
<evidence type="ECO:0000256" key="10">
    <source>
        <dbReference type="SAM" id="Phobius"/>
    </source>
</evidence>
<feature type="transmembrane region" description="Helical" evidence="10">
    <location>
        <begin position="358"/>
        <end position="376"/>
    </location>
</feature>
<feature type="domain" description="Potassium channel" evidence="11">
    <location>
        <begin position="334"/>
        <end position="404"/>
    </location>
</feature>
<evidence type="ECO:0000256" key="3">
    <source>
        <dbReference type="ARBA" id="ARBA00022692"/>
    </source>
</evidence>
<evidence type="ECO:0000256" key="4">
    <source>
        <dbReference type="ARBA" id="ARBA00022989"/>
    </source>
</evidence>
<sequence length="438" mass="47168">MNTKPPLQVPNFIGSSTSSRPQSPSLCFSTASSKAEKNEPVTLCGCRRAPRSQCFSAIGVLILVLAYTAVGSVLFVTLEGDADESDMIESSVAASKPYPRHDVVSSELRLKTVDRLWSITEDLNILYKENWTRLAAQEVQHFQDTILRAVRASKAQQVTNVQSNAKPYKWTYASAFLYSLTLITTIGYGGISPRTQWGRLAALIYALFGIPIILLYLSAMGEGLSAAMRCLFHRIRPSSHSSSSNSASTSSSLSGNSAINSKSSSSELQKRSQQQQSTSYHQTWTGIHDPHGYGGVVGGALGTSNMGTNGGTHTVNSGSKHNQSVVPISICIMILICYVTFGAVLFHKIQPWGVLESLYFCFTSLGTIGFGDLMPAGNIAQYAASAYIVVGMAVVAMCFSLIQTELIVWLKKFATPESIPSSTEDVALVSVAMTPIKS</sequence>
<keyword evidence="3 8" id="KW-0812">Transmembrane</keyword>
<comment type="subcellular location">
    <subcellularLocation>
        <location evidence="1">Membrane</location>
        <topology evidence="1">Multi-pass membrane protein</topology>
    </subcellularLocation>
</comment>
<evidence type="ECO:0000313" key="13">
    <source>
        <dbReference type="Proteomes" id="UP000008820"/>
    </source>
</evidence>
<reference evidence="12" key="2">
    <citation type="submission" date="2022-10" db="UniProtKB">
        <authorList>
            <consortium name="EnsemblMetazoa"/>
        </authorList>
    </citation>
    <scope>IDENTIFICATION</scope>
    <source>
        <strain evidence="12">LVP_AGWG</strain>
    </source>
</reference>
<keyword evidence="7 8" id="KW-0407">Ion channel</keyword>
<dbReference type="InterPro" id="IPR003280">
    <property type="entry name" value="2pore_dom_K_chnl"/>
</dbReference>
<evidence type="ECO:0000256" key="2">
    <source>
        <dbReference type="ARBA" id="ARBA00022448"/>
    </source>
</evidence>
<feature type="transmembrane region" description="Helical" evidence="10">
    <location>
        <begin position="382"/>
        <end position="402"/>
    </location>
</feature>
<feature type="compositionally biased region" description="Low complexity" evidence="9">
    <location>
        <begin position="238"/>
        <end position="281"/>
    </location>
</feature>
<keyword evidence="13" id="KW-1185">Reference proteome</keyword>
<feature type="domain" description="Potassium channel" evidence="11">
    <location>
        <begin position="167"/>
        <end position="222"/>
    </location>
</feature>
<comment type="similarity">
    <text evidence="8">Belongs to the two pore domain potassium channel (TC 1.A.1.8) family.</text>
</comment>
<dbReference type="InterPro" id="IPR013099">
    <property type="entry name" value="K_chnl_dom"/>
</dbReference>
<keyword evidence="5 8" id="KW-0406">Ion transport</keyword>
<feature type="compositionally biased region" description="Low complexity" evidence="9">
    <location>
        <begin position="15"/>
        <end position="24"/>
    </location>
</feature>
<dbReference type="GO" id="GO:0015271">
    <property type="term" value="F:outward rectifier potassium channel activity"/>
    <property type="evidence" value="ECO:0007669"/>
    <property type="project" value="TreeGrafter"/>
</dbReference>
<evidence type="ECO:0000256" key="5">
    <source>
        <dbReference type="ARBA" id="ARBA00023065"/>
    </source>
</evidence>
<name>A0A903U001_AEDAE</name>
<dbReference type="Pfam" id="PF07885">
    <property type="entry name" value="Ion_trans_2"/>
    <property type="match status" value="2"/>
</dbReference>
<evidence type="ECO:0000256" key="6">
    <source>
        <dbReference type="ARBA" id="ARBA00023136"/>
    </source>
</evidence>
<reference evidence="12 13" key="1">
    <citation type="submission" date="2017-06" db="EMBL/GenBank/DDBJ databases">
        <title>Aedes aegypti genome working group (AGWG) sequencing and assembly.</title>
        <authorList>
            <consortium name="Aedes aegypti Genome Working Group (AGWG)"/>
            <person name="Matthews B.J."/>
        </authorList>
    </citation>
    <scope>NUCLEOTIDE SEQUENCE [LARGE SCALE GENOMIC DNA]</scope>
    <source>
        <strain evidence="12 13">LVP_AGWG</strain>
    </source>
</reference>
<feature type="region of interest" description="Disordered" evidence="9">
    <location>
        <begin position="237"/>
        <end position="281"/>
    </location>
</feature>
<dbReference type="GO" id="GO:0005886">
    <property type="term" value="C:plasma membrane"/>
    <property type="evidence" value="ECO:0007669"/>
    <property type="project" value="TreeGrafter"/>
</dbReference>